<accession>A0ACC1IFX8</accession>
<reference evidence="1" key="1">
    <citation type="submission" date="2022-07" db="EMBL/GenBank/DDBJ databases">
        <title>Phylogenomic reconstructions and comparative analyses of Kickxellomycotina fungi.</title>
        <authorList>
            <person name="Reynolds N.K."/>
            <person name="Stajich J.E."/>
            <person name="Barry K."/>
            <person name="Grigoriev I.V."/>
            <person name="Crous P."/>
            <person name="Smith M.E."/>
        </authorList>
    </citation>
    <scope>NUCLEOTIDE SEQUENCE</scope>
    <source>
        <strain evidence="1">Benny 63K</strain>
    </source>
</reference>
<evidence type="ECO:0000313" key="1">
    <source>
        <dbReference type="EMBL" id="KAJ1892556.1"/>
    </source>
</evidence>
<comment type="caution">
    <text evidence="1">The sequence shown here is derived from an EMBL/GenBank/DDBJ whole genome shotgun (WGS) entry which is preliminary data.</text>
</comment>
<evidence type="ECO:0000313" key="2">
    <source>
        <dbReference type="Proteomes" id="UP001150581"/>
    </source>
</evidence>
<feature type="non-terminal residue" evidence="1">
    <location>
        <position position="1"/>
    </location>
</feature>
<sequence length="257" mass="27111">PNEVTQAPTSLATTSISVTPVIPAIPVIPAAPESPAIGYVAKLPPAPVVPSQSEPKVPSSSEPVFTILPVTPTIPTWYEPVVTILPVTTTLPRQLEPAVPAPSTPSVPMTPKTTTRDVIIIDIEIKPTIVTPLSTLLPTSADIVSTKLEDTTLVNDCTEDIVTTVTEYWDEIPPPMPCAPNPSMSLGCGPPEPLVPIPGPSTTAAVETPAYTANSVYTVIETVVEVVTEHVAITTWDKISTSLYPSHLRLLPRAASQ</sequence>
<dbReference type="Proteomes" id="UP001150581">
    <property type="component" value="Unassembled WGS sequence"/>
</dbReference>
<proteinExistence type="predicted"/>
<organism evidence="1 2">
    <name type="scientific">Kickxella alabastrina</name>
    <dbReference type="NCBI Taxonomy" id="61397"/>
    <lineage>
        <taxon>Eukaryota</taxon>
        <taxon>Fungi</taxon>
        <taxon>Fungi incertae sedis</taxon>
        <taxon>Zoopagomycota</taxon>
        <taxon>Kickxellomycotina</taxon>
        <taxon>Kickxellomycetes</taxon>
        <taxon>Kickxellales</taxon>
        <taxon>Kickxellaceae</taxon>
        <taxon>Kickxella</taxon>
    </lineage>
</organism>
<protein>
    <submittedName>
        <fullName evidence="1">Uncharacterized protein</fullName>
    </submittedName>
</protein>
<dbReference type="EMBL" id="JANBPG010000974">
    <property type="protein sequence ID" value="KAJ1892556.1"/>
    <property type="molecule type" value="Genomic_DNA"/>
</dbReference>
<name>A0ACC1IFX8_9FUNG</name>
<gene>
    <name evidence="1" type="ORF">LPJ66_006278</name>
</gene>
<keyword evidence="2" id="KW-1185">Reference proteome</keyword>